<dbReference type="Proteomes" id="UP000308528">
    <property type="component" value="Unassembled WGS sequence"/>
</dbReference>
<protein>
    <recommendedName>
        <fullName evidence="1">DUF5916 domain-containing protein</fullName>
    </recommendedName>
</protein>
<dbReference type="AlphaFoldDB" id="A0A4S4NNC7"/>
<organism evidence="2 3">
    <name type="scientific">Neolewinella litorea</name>
    <dbReference type="NCBI Taxonomy" id="2562452"/>
    <lineage>
        <taxon>Bacteria</taxon>
        <taxon>Pseudomonadati</taxon>
        <taxon>Bacteroidota</taxon>
        <taxon>Saprospiria</taxon>
        <taxon>Saprospirales</taxon>
        <taxon>Lewinellaceae</taxon>
        <taxon>Neolewinella</taxon>
    </lineage>
</organism>
<dbReference type="SUPFAM" id="SSF49344">
    <property type="entry name" value="CBD9-like"/>
    <property type="match status" value="1"/>
</dbReference>
<dbReference type="InterPro" id="IPR045670">
    <property type="entry name" value="DUF5916"/>
</dbReference>
<evidence type="ECO:0000259" key="1">
    <source>
        <dbReference type="Pfam" id="PF19313"/>
    </source>
</evidence>
<evidence type="ECO:0000313" key="2">
    <source>
        <dbReference type="EMBL" id="THH40507.1"/>
    </source>
</evidence>
<feature type="domain" description="DUF5916" evidence="1">
    <location>
        <begin position="272"/>
        <end position="855"/>
    </location>
</feature>
<keyword evidence="3" id="KW-1185">Reference proteome</keyword>
<gene>
    <name evidence="2" type="ORF">E4021_07160</name>
</gene>
<sequence>MRHGQVAIRKNPLSYVVGPCPICATPLPQPLVVQRIKSAKTPSPPCMPLFLLILLLFLVPPVGAQDKPTLEAHRIETTITIDGRLDEAAWSEAPVASDFVTLRPNPGLPASQTTEVRVLYDNRGIFVGAKMLDTRPDSILAELTERDDLGNTDIFGLVLDPYQSGINGFTFLVTPANVQFDAKQNDGREDPDWDAVWESQTERTDEGWTAEIFLPYSALRFPATAEQTWTINFARTLRRKNEQSFWSEIDPNVDGFLNQSGTLTGLYDIKAPLRLQATPFVAVYGLQGREPNEKATYGASVTGGMDVKLGLNDAFTLDMTLIPDFGEARSDDQILNLGPFEQRFDEQRAFFTEGTELFTKGRLFYSRRVGGSNFFQQRVYDALEDGDEIVNNPQRAKLYNATKISGRTARGTGVGIFNAVEQENYATIRSADGDERQVLTNPLTNYNILTVDQNLPNNSSATLINTNVMREGSARDANVTALLFDIHNRANAYAVRGEFKHSRQYEAEHSETGHALDLEIARISGQWTWEASYGEESDTYDVNDLGIMRANNSRFWSAELNYRQPEAFFNGFFLNGGGGVDIDYRRLYAPSRYVGTNVEAYVYATTQGFWNINLWTEHDVGDQFDFFEPRVAGRFWRVPGSSNLGGWIGTDNRKKLRLSTNFNLTRWWDDTNRYSLNFNLNTRYRFSDRLSMSAFARRGNDYNDVGYVNRETFLDGQREYTDVYFGTRDRNSVEAGLSGKYSFSARMTLNLRVRHYWSGVGYSRFHLLDTDGQLIVTDYSGSHDQDFDAFNVDVVYRWRFAPGSDIFMVYKSSITDFDRRVSDTYADSFSDLWGPDTPLSGSVSLKVVYWLDYASLFPR</sequence>
<dbReference type="Gene3D" id="2.60.40.1190">
    <property type="match status" value="1"/>
</dbReference>
<dbReference type="EMBL" id="SRSF01000002">
    <property type="protein sequence ID" value="THH40507.1"/>
    <property type="molecule type" value="Genomic_DNA"/>
</dbReference>
<comment type="caution">
    <text evidence="2">The sequence shown here is derived from an EMBL/GenBank/DDBJ whole genome shotgun (WGS) entry which is preliminary data.</text>
</comment>
<dbReference type="OrthoDB" id="9786766at2"/>
<evidence type="ECO:0000313" key="3">
    <source>
        <dbReference type="Proteomes" id="UP000308528"/>
    </source>
</evidence>
<dbReference type="Pfam" id="PF19313">
    <property type="entry name" value="DUF5916"/>
    <property type="match status" value="1"/>
</dbReference>
<name>A0A4S4NNC7_9BACT</name>
<reference evidence="2 3" key="1">
    <citation type="submission" date="2019-04" db="EMBL/GenBank/DDBJ databases">
        <title>Lewinella litorea sp. nov., isolated from a marine sand.</title>
        <authorList>
            <person name="Yoon J.-H."/>
        </authorList>
    </citation>
    <scope>NUCLEOTIDE SEQUENCE [LARGE SCALE GENOMIC DNA]</scope>
    <source>
        <strain evidence="2 3">HSMS-39</strain>
    </source>
</reference>
<dbReference type="CDD" id="cd09618">
    <property type="entry name" value="CBM9_like_2"/>
    <property type="match status" value="1"/>
</dbReference>
<proteinExistence type="predicted"/>
<accession>A0A4S4NNC7</accession>